<proteinExistence type="predicted"/>
<dbReference type="RefSeq" id="WP_145395775.1">
    <property type="nucleotide sequence ID" value="NZ_VLKU01000001.1"/>
</dbReference>
<sequence length="158" mass="16502">MADSDLMQLYSRRILALASEIPHLGRLPAPDGSAYKRSPQCGSSVTVDLRLTDGRISDFAQEVRACALGQASAAILGGAVLGRTGAEIAASRQQLVAMLKEDGPLPTAPFDALETLLPAREFANRHASILLAWDATLAAIEAAESAAQSSETLSEKGA</sequence>
<dbReference type="Gene3D" id="3.90.1010.10">
    <property type="match status" value="1"/>
</dbReference>
<dbReference type="EMBL" id="VLKU01000001">
    <property type="protein sequence ID" value="TWI37989.1"/>
    <property type="molecule type" value="Genomic_DNA"/>
</dbReference>
<name>A0A562P0Q2_9RHOB</name>
<feature type="domain" description="NIF system FeS cluster assembly NifU N-terminal" evidence="1">
    <location>
        <begin position="10"/>
        <end position="105"/>
    </location>
</feature>
<gene>
    <name evidence="2" type="ORF">IQ24_00123</name>
</gene>
<accession>A0A562P0Q2</accession>
<dbReference type="GO" id="GO:0005506">
    <property type="term" value="F:iron ion binding"/>
    <property type="evidence" value="ECO:0007669"/>
    <property type="project" value="InterPro"/>
</dbReference>
<dbReference type="Proteomes" id="UP000316225">
    <property type="component" value="Unassembled WGS sequence"/>
</dbReference>
<dbReference type="AlphaFoldDB" id="A0A562P0Q2"/>
<dbReference type="SUPFAM" id="SSF82649">
    <property type="entry name" value="SufE/NifU"/>
    <property type="match status" value="1"/>
</dbReference>
<reference evidence="2 3" key="1">
    <citation type="journal article" date="2015" name="Stand. Genomic Sci.">
        <title>Genomic Encyclopedia of Bacterial and Archaeal Type Strains, Phase III: the genomes of soil and plant-associated and newly described type strains.</title>
        <authorList>
            <person name="Whitman W.B."/>
            <person name="Woyke T."/>
            <person name="Klenk H.P."/>
            <person name="Zhou Y."/>
            <person name="Lilburn T.G."/>
            <person name="Beck B.J."/>
            <person name="De Vos P."/>
            <person name="Vandamme P."/>
            <person name="Eisen J.A."/>
            <person name="Garrity G."/>
            <person name="Hugenholtz P."/>
            <person name="Kyrpides N.C."/>
        </authorList>
    </citation>
    <scope>NUCLEOTIDE SEQUENCE [LARGE SCALE GENOMIC DNA]</scope>
    <source>
        <strain evidence="2 3">CGMCC 1.5364</strain>
    </source>
</reference>
<dbReference type="GO" id="GO:0051536">
    <property type="term" value="F:iron-sulfur cluster binding"/>
    <property type="evidence" value="ECO:0007669"/>
    <property type="project" value="InterPro"/>
</dbReference>
<dbReference type="InterPro" id="IPR002871">
    <property type="entry name" value="NIF_FeS_clus_asmbl_NifU_N"/>
</dbReference>
<comment type="caution">
    <text evidence="2">The sequence shown here is derived from an EMBL/GenBank/DDBJ whole genome shotgun (WGS) entry which is preliminary data.</text>
</comment>
<keyword evidence="3" id="KW-1185">Reference proteome</keyword>
<evidence type="ECO:0000313" key="3">
    <source>
        <dbReference type="Proteomes" id="UP000316225"/>
    </source>
</evidence>
<dbReference type="OrthoDB" id="7857113at2"/>
<dbReference type="CDD" id="cd06664">
    <property type="entry name" value="IscU_like"/>
    <property type="match status" value="1"/>
</dbReference>
<protein>
    <submittedName>
        <fullName evidence="2">NifU-like protein involved in Fe-S cluster formation</fullName>
    </submittedName>
</protein>
<organism evidence="2 3">
    <name type="scientific">Paracoccus sulfuroxidans</name>
    <dbReference type="NCBI Taxonomy" id="384678"/>
    <lineage>
        <taxon>Bacteria</taxon>
        <taxon>Pseudomonadati</taxon>
        <taxon>Pseudomonadota</taxon>
        <taxon>Alphaproteobacteria</taxon>
        <taxon>Rhodobacterales</taxon>
        <taxon>Paracoccaceae</taxon>
        <taxon>Paracoccus</taxon>
    </lineage>
</organism>
<evidence type="ECO:0000313" key="2">
    <source>
        <dbReference type="EMBL" id="TWI37989.1"/>
    </source>
</evidence>
<dbReference type="GO" id="GO:0016226">
    <property type="term" value="P:iron-sulfur cluster assembly"/>
    <property type="evidence" value="ECO:0007669"/>
    <property type="project" value="InterPro"/>
</dbReference>
<evidence type="ECO:0000259" key="1">
    <source>
        <dbReference type="Pfam" id="PF01592"/>
    </source>
</evidence>
<dbReference type="Pfam" id="PF01592">
    <property type="entry name" value="NifU_N"/>
    <property type="match status" value="1"/>
</dbReference>